<feature type="compositionally biased region" description="Basic and acidic residues" evidence="2">
    <location>
        <begin position="285"/>
        <end position="302"/>
    </location>
</feature>
<evidence type="ECO:0000256" key="3">
    <source>
        <dbReference type="SAM" id="Phobius"/>
    </source>
</evidence>
<accession>A0A4Y7TRZ5</accession>
<feature type="region of interest" description="Disordered" evidence="2">
    <location>
        <begin position="285"/>
        <end position="305"/>
    </location>
</feature>
<keyword evidence="3" id="KW-0472">Membrane</keyword>
<sequence>MENQAWLSTHRRVAQERSQSSQPSLQHLRAELEQREQEILRLRQDLNTATEERNQFEYALRQTAGVQEELRQAKEALNLAAETRRENEVALEEMGAALRKVKDELQASTDTLRIKDEENLRARAEVGVLQRREKELTTDVDRQRSELRRVQAELDMSLGQNGRLGKEISGVKSNLQVALKVQQSNETALAAKTEALNDVMLKLDACTKDLSVKREQAQALEKVVSKMSQDSDRSKQELERALEQQWAFEEEAERLRCERDSLITRLEQANAKLYQSDLDLSHARGQLREKEQDGGRMRDKGRGWAPAGAEHQLPLVCVDWTDLVAKLPKYIGTATGIYMAVEPYFRRWGKAGKGIAVALTIVIVSVYIVIMSHMYAR</sequence>
<feature type="transmembrane region" description="Helical" evidence="3">
    <location>
        <begin position="355"/>
        <end position="376"/>
    </location>
</feature>
<dbReference type="Proteomes" id="UP000298030">
    <property type="component" value="Unassembled WGS sequence"/>
</dbReference>
<proteinExistence type="predicted"/>
<keyword evidence="3" id="KW-0812">Transmembrane</keyword>
<name>A0A4Y7TRZ5_COPMI</name>
<keyword evidence="3" id="KW-1133">Transmembrane helix</keyword>
<organism evidence="4 5">
    <name type="scientific">Coprinellus micaceus</name>
    <name type="common">Glistening ink-cap mushroom</name>
    <name type="synonym">Coprinus micaceus</name>
    <dbReference type="NCBI Taxonomy" id="71717"/>
    <lineage>
        <taxon>Eukaryota</taxon>
        <taxon>Fungi</taxon>
        <taxon>Dikarya</taxon>
        <taxon>Basidiomycota</taxon>
        <taxon>Agaricomycotina</taxon>
        <taxon>Agaricomycetes</taxon>
        <taxon>Agaricomycetidae</taxon>
        <taxon>Agaricales</taxon>
        <taxon>Agaricineae</taxon>
        <taxon>Psathyrellaceae</taxon>
        <taxon>Coprinellus</taxon>
    </lineage>
</organism>
<keyword evidence="1" id="KW-0175">Coiled coil</keyword>
<evidence type="ECO:0000256" key="1">
    <source>
        <dbReference type="SAM" id="Coils"/>
    </source>
</evidence>
<keyword evidence="5" id="KW-1185">Reference proteome</keyword>
<gene>
    <name evidence="4" type="ORF">FA13DRAFT_1091229</name>
</gene>
<feature type="coiled-coil region" evidence="1">
    <location>
        <begin position="224"/>
        <end position="272"/>
    </location>
</feature>
<evidence type="ECO:0000313" key="5">
    <source>
        <dbReference type="Proteomes" id="UP000298030"/>
    </source>
</evidence>
<evidence type="ECO:0000313" key="4">
    <source>
        <dbReference type="EMBL" id="TEB36957.1"/>
    </source>
</evidence>
<dbReference type="EMBL" id="QPFP01000005">
    <property type="protein sequence ID" value="TEB36957.1"/>
    <property type="molecule type" value="Genomic_DNA"/>
</dbReference>
<protein>
    <submittedName>
        <fullName evidence="4">Uncharacterized protein</fullName>
    </submittedName>
</protein>
<comment type="caution">
    <text evidence="4">The sequence shown here is derived from an EMBL/GenBank/DDBJ whole genome shotgun (WGS) entry which is preliminary data.</text>
</comment>
<reference evidence="4 5" key="1">
    <citation type="journal article" date="2019" name="Nat. Ecol. Evol.">
        <title>Megaphylogeny resolves global patterns of mushroom evolution.</title>
        <authorList>
            <person name="Varga T."/>
            <person name="Krizsan K."/>
            <person name="Foldi C."/>
            <person name="Dima B."/>
            <person name="Sanchez-Garcia M."/>
            <person name="Sanchez-Ramirez S."/>
            <person name="Szollosi G.J."/>
            <person name="Szarkandi J.G."/>
            <person name="Papp V."/>
            <person name="Albert L."/>
            <person name="Andreopoulos W."/>
            <person name="Angelini C."/>
            <person name="Antonin V."/>
            <person name="Barry K.W."/>
            <person name="Bougher N.L."/>
            <person name="Buchanan P."/>
            <person name="Buyck B."/>
            <person name="Bense V."/>
            <person name="Catcheside P."/>
            <person name="Chovatia M."/>
            <person name="Cooper J."/>
            <person name="Damon W."/>
            <person name="Desjardin D."/>
            <person name="Finy P."/>
            <person name="Geml J."/>
            <person name="Haridas S."/>
            <person name="Hughes K."/>
            <person name="Justo A."/>
            <person name="Karasinski D."/>
            <person name="Kautmanova I."/>
            <person name="Kiss B."/>
            <person name="Kocsube S."/>
            <person name="Kotiranta H."/>
            <person name="LaButti K.M."/>
            <person name="Lechner B.E."/>
            <person name="Liimatainen K."/>
            <person name="Lipzen A."/>
            <person name="Lukacs Z."/>
            <person name="Mihaltcheva S."/>
            <person name="Morgado L.N."/>
            <person name="Niskanen T."/>
            <person name="Noordeloos M.E."/>
            <person name="Ohm R.A."/>
            <person name="Ortiz-Santana B."/>
            <person name="Ovrebo C."/>
            <person name="Racz N."/>
            <person name="Riley R."/>
            <person name="Savchenko A."/>
            <person name="Shiryaev A."/>
            <person name="Soop K."/>
            <person name="Spirin V."/>
            <person name="Szebenyi C."/>
            <person name="Tomsovsky M."/>
            <person name="Tulloss R.E."/>
            <person name="Uehling J."/>
            <person name="Grigoriev I.V."/>
            <person name="Vagvolgyi C."/>
            <person name="Papp T."/>
            <person name="Martin F.M."/>
            <person name="Miettinen O."/>
            <person name="Hibbett D.S."/>
            <person name="Nagy L.G."/>
        </authorList>
    </citation>
    <scope>NUCLEOTIDE SEQUENCE [LARGE SCALE GENOMIC DNA]</scope>
    <source>
        <strain evidence="4 5">FP101781</strain>
    </source>
</reference>
<evidence type="ECO:0000256" key="2">
    <source>
        <dbReference type="SAM" id="MobiDB-lite"/>
    </source>
</evidence>
<dbReference type="AlphaFoldDB" id="A0A4Y7TRZ5"/>
<feature type="region of interest" description="Disordered" evidence="2">
    <location>
        <begin position="1"/>
        <end position="26"/>
    </location>
</feature>